<dbReference type="Pfam" id="PF15324">
    <property type="entry name" value="TALPID3"/>
    <property type="match status" value="4"/>
</dbReference>
<feature type="compositionally biased region" description="Acidic residues" evidence="2">
    <location>
        <begin position="761"/>
        <end position="773"/>
    </location>
</feature>
<dbReference type="GO" id="GO:0007224">
    <property type="term" value="P:smoothened signaling pathway"/>
    <property type="evidence" value="ECO:0007669"/>
    <property type="project" value="InterPro"/>
</dbReference>
<dbReference type="PANTHER" id="PTHR15721">
    <property type="entry name" value="KIAA0586 PROTEIN"/>
    <property type="match status" value="1"/>
</dbReference>
<comment type="caution">
    <text evidence="3">The sequence shown here is derived from an EMBL/GenBank/DDBJ whole genome shotgun (WGS) entry which is preliminary data.</text>
</comment>
<feature type="compositionally biased region" description="Low complexity" evidence="2">
    <location>
        <begin position="864"/>
        <end position="874"/>
    </location>
</feature>
<feature type="compositionally biased region" description="Gly residues" evidence="2">
    <location>
        <begin position="244"/>
        <end position="261"/>
    </location>
</feature>
<feature type="compositionally biased region" description="Low complexity" evidence="2">
    <location>
        <begin position="1117"/>
        <end position="1135"/>
    </location>
</feature>
<feature type="compositionally biased region" description="Polar residues" evidence="2">
    <location>
        <begin position="185"/>
        <end position="204"/>
    </location>
</feature>
<evidence type="ECO:0000256" key="2">
    <source>
        <dbReference type="SAM" id="MobiDB-lite"/>
    </source>
</evidence>
<feature type="compositionally biased region" description="Basic and acidic residues" evidence="2">
    <location>
        <begin position="1182"/>
        <end position="1196"/>
    </location>
</feature>
<feature type="compositionally biased region" description="Basic and acidic residues" evidence="2">
    <location>
        <begin position="1322"/>
        <end position="1344"/>
    </location>
</feature>
<feature type="compositionally biased region" description="Basic residues" evidence="2">
    <location>
        <begin position="688"/>
        <end position="702"/>
    </location>
</feature>
<feature type="region of interest" description="Disordered" evidence="2">
    <location>
        <begin position="1478"/>
        <end position="1509"/>
    </location>
</feature>
<feature type="compositionally biased region" description="Pro residues" evidence="2">
    <location>
        <begin position="799"/>
        <end position="808"/>
    </location>
</feature>
<dbReference type="OrthoDB" id="5990425at2759"/>
<keyword evidence="1" id="KW-0175">Coiled coil</keyword>
<sequence length="1509" mass="164565">MSADTLLLRPETEALSSDVGKIKTELRDILAETERLKQELTQHQLVRGDPNSGVLQVVPIGDGPSPLDEYLETTHKSHLPRKPVTSRPSGFLPSKSAHYLADAEHLLQDVQYRRQNLDNNLQSLIRRREEHDLYNFVDSIPSSNGEVDEMLRIRREVDDKIKEMNSAVQREIDLEGKGALEQKQHSVSLKKQNSQPQKAISSGTKRVEPRVIARVTYIHTKSWMVVGVGGGGWGAGGDWGAGGGWGAGGDWGAGRGWGAGGDRTMSTKSQVPSRQPARVTPAQKEVYLSSVYGRQPHYPQRTTSKAPYLHYQSPVNPKTAAVMAGIMAGDSKLPGKPAVQDLTSFLGQELTEPNGPKADARKPVHGSDGKPFKQKEDMQYFFHPRVDLSQVGEGMSRVGVPLEGQLVPMAIPLGRPKTNPALRPPIVTQQPQYTTHEEGLGLELPEEAVMTNVGVVISNGLSTKSQVPSRQPARVTPAQKEVYLSSVYGRQPHYPQRTTSKAPYLHYQSPVNPKTAAVMAGIMAGDSKLPGKPAVQDLTSFLGQELTEPSGPKADARKPVHGSDGKPFKQKEDMQYFFHPRVDLSQVGEGMSRVGVPLEGQLVPMAIPLGRPKTNPALRPPIVTQQPQYTTHEEAEAESPLPDSTLSTDPSEVHSPDPTPLRLSRPARPNVAVITVCDKELGENTDHQHKRHKKTPAKKKRNPLSVQVLPKVDIDSFSESSSSSPSLSHVSNVPEPFSRPDDSEYQEFRNFLAVTETGDQEKDDEQTPNEADDDFHRLPTPQQPLTLEGLTEAQDRPYNGPPFPPVHPPVSMQQTGGVLEADTRQQEALEERAMEWIEQELLARIVSEMNQPVTDPTTLIRPQSTPESSSTVSETGDEDEEFLAAAIGQDGIQLFIDAGIPVDKELVTNLIREVIAENVSTILGHPKPRINPRPSRQPIAEEGHPSRTPSPRGTPLPTPAPTPEYTPPESEKSVHESAVVVTPERTPTPSVTSEEPIPSESAEEEKEIESTKEEVEIKEQSSEKISEVKTPVSTPIPTPPAVQSPPVSISTPEASVQEPEESQDTIVPTPPPSVVVKTPTPEPEPEPEASIVEEASKTKEPSVSQKELTPPQPAKLSVSSPSSMSSTTLGATTITTEEEMSEGELIQPYAHVGMYSEGEFALSPTIVQLAAEKKLPMAGDWDSTRLGHDEDSRNELVRVALNGILKGGPQDRQHQQGSSDNSSRSNSESEDQVSGVSTMRDTEDIREDSITDVSRSEGELLHDPMVVLLSRIKHHMKSAENSMASEGELSGERSRMPRPNQKKNVTTHVGAVASGDLSPGEVVRERPGVSRDLDPVHDNADKKQNPTIPLNEVIPTTEEERTIADGEPSVDDRSLHASDLLPGTVGTTDALRFTQIQRSHPRVIQVEERESEPSNSQRTYSVEEKGGDGSALLRDNERDENAGVHGLEVTSGRNYDVEAKETKKPTKIQVTIPSIDDVTHEESSVPSDAHVSIDQDTIGDVSSISGGDF</sequence>
<feature type="region of interest" description="Disordered" evidence="2">
    <location>
        <begin position="546"/>
        <end position="568"/>
    </location>
</feature>
<dbReference type="Proteomes" id="UP000225706">
    <property type="component" value="Unassembled WGS sequence"/>
</dbReference>
<protein>
    <submittedName>
        <fullName evidence="3">TALPID3 protein</fullName>
    </submittedName>
</protein>
<feature type="region of interest" description="Disordered" evidence="2">
    <location>
        <begin position="854"/>
        <end position="878"/>
    </location>
</feature>
<reference evidence="4" key="1">
    <citation type="journal article" date="2017" name="bioRxiv">
        <title>Comparative analysis of the genomes of Stylophora pistillata and Acropora digitifera provides evidence for extensive differences between species of corals.</title>
        <authorList>
            <person name="Voolstra C.R."/>
            <person name="Li Y."/>
            <person name="Liew Y.J."/>
            <person name="Baumgarten S."/>
            <person name="Zoccola D."/>
            <person name="Flot J.-F."/>
            <person name="Tambutte S."/>
            <person name="Allemand D."/>
            <person name="Aranda M."/>
        </authorList>
    </citation>
    <scope>NUCLEOTIDE SEQUENCE [LARGE SCALE GENOMIC DNA]</scope>
</reference>
<feature type="region of interest" description="Disordered" evidence="2">
    <location>
        <begin position="755"/>
        <end position="813"/>
    </location>
</feature>
<dbReference type="EMBL" id="LSMT01000151">
    <property type="protein sequence ID" value="PFX25449.1"/>
    <property type="molecule type" value="Genomic_DNA"/>
</dbReference>
<feature type="compositionally biased region" description="Basic and acidic residues" evidence="2">
    <location>
        <begin position="358"/>
        <end position="372"/>
    </location>
</feature>
<feature type="region of interest" description="Disordered" evidence="2">
    <location>
        <begin position="1405"/>
        <end position="1446"/>
    </location>
</feature>
<feature type="compositionally biased region" description="Polar residues" evidence="2">
    <location>
        <begin position="854"/>
        <end position="863"/>
    </location>
</feature>
<keyword evidence="4" id="KW-1185">Reference proteome</keyword>
<feature type="region of interest" description="Disordered" evidence="2">
    <location>
        <begin position="244"/>
        <end position="280"/>
    </location>
</feature>
<proteinExistence type="predicted"/>
<feature type="compositionally biased region" description="Polar residues" evidence="2">
    <location>
        <begin position="1500"/>
        <end position="1509"/>
    </location>
</feature>
<evidence type="ECO:0000313" key="4">
    <source>
        <dbReference type="Proteomes" id="UP000225706"/>
    </source>
</evidence>
<feature type="compositionally biased region" description="Polar residues" evidence="2">
    <location>
        <begin position="264"/>
        <end position="273"/>
    </location>
</feature>
<gene>
    <name evidence="3" type="primary">TALPID3</name>
    <name evidence="3" type="ORF">AWC38_SpisGene9959</name>
</gene>
<feature type="region of interest" description="Disordered" evidence="2">
    <location>
        <begin position="350"/>
        <end position="372"/>
    </location>
</feature>
<feature type="compositionally biased region" description="Pro residues" evidence="2">
    <location>
        <begin position="1034"/>
        <end position="1043"/>
    </location>
</feature>
<feature type="compositionally biased region" description="Pro residues" evidence="2">
    <location>
        <begin position="952"/>
        <end position="966"/>
    </location>
</feature>
<feature type="compositionally biased region" description="Basic and acidic residues" evidence="2">
    <location>
        <begin position="1240"/>
        <end position="1262"/>
    </location>
</feature>
<feature type="compositionally biased region" description="Basic and acidic residues" evidence="2">
    <location>
        <begin position="1358"/>
        <end position="1376"/>
    </location>
</feature>
<dbReference type="GO" id="GO:0005814">
    <property type="term" value="C:centriole"/>
    <property type="evidence" value="ECO:0007669"/>
    <property type="project" value="TreeGrafter"/>
</dbReference>
<feature type="compositionally biased region" description="Polar residues" evidence="2">
    <location>
        <begin position="1045"/>
        <end position="1054"/>
    </location>
</feature>
<evidence type="ECO:0000256" key="1">
    <source>
        <dbReference type="SAM" id="Coils"/>
    </source>
</evidence>
<evidence type="ECO:0000313" key="3">
    <source>
        <dbReference type="EMBL" id="PFX25449.1"/>
    </source>
</evidence>
<feature type="compositionally biased region" description="Basic and acidic residues" evidence="2">
    <location>
        <begin position="554"/>
        <end position="568"/>
    </location>
</feature>
<organism evidence="3 4">
    <name type="scientific">Stylophora pistillata</name>
    <name type="common">Smooth cauliflower coral</name>
    <dbReference type="NCBI Taxonomy" id="50429"/>
    <lineage>
        <taxon>Eukaryota</taxon>
        <taxon>Metazoa</taxon>
        <taxon>Cnidaria</taxon>
        <taxon>Anthozoa</taxon>
        <taxon>Hexacorallia</taxon>
        <taxon>Scleractinia</taxon>
        <taxon>Astrocoeniina</taxon>
        <taxon>Pocilloporidae</taxon>
        <taxon>Stylophora</taxon>
    </lineage>
</organism>
<feature type="region of interest" description="Disordered" evidence="2">
    <location>
        <begin position="181"/>
        <end position="205"/>
    </location>
</feature>
<dbReference type="PANTHER" id="PTHR15721:SF2">
    <property type="entry name" value="PROTEIN TALPID3"/>
    <property type="match status" value="1"/>
</dbReference>
<feature type="region of interest" description="Disordered" evidence="2">
    <location>
        <begin position="626"/>
        <end position="668"/>
    </location>
</feature>
<feature type="region of interest" description="Disordered" evidence="2">
    <location>
        <begin position="1176"/>
        <end position="1262"/>
    </location>
</feature>
<feature type="coiled-coil region" evidence="1">
    <location>
        <begin position="100"/>
        <end position="127"/>
    </location>
</feature>
<dbReference type="InterPro" id="IPR029246">
    <property type="entry name" value="TALPID3"/>
</dbReference>
<dbReference type="STRING" id="50429.A0A2B4S8N2"/>
<feature type="region of interest" description="Disordered" evidence="2">
    <location>
        <begin position="680"/>
        <end position="742"/>
    </location>
</feature>
<feature type="region of interest" description="Disordered" evidence="2">
    <location>
        <begin position="1277"/>
        <end position="1386"/>
    </location>
</feature>
<feature type="compositionally biased region" description="Basic and acidic residues" evidence="2">
    <location>
        <begin position="1008"/>
        <end position="1027"/>
    </location>
</feature>
<feature type="region of interest" description="Disordered" evidence="2">
    <location>
        <begin position="924"/>
        <end position="1145"/>
    </location>
</feature>
<accession>A0A2B4S8N2</accession>
<name>A0A2B4S8N2_STYPI</name>
<feature type="compositionally biased region" description="Low complexity" evidence="2">
    <location>
        <begin position="717"/>
        <end position="731"/>
    </location>
</feature>
<dbReference type="GO" id="GO:0036064">
    <property type="term" value="C:ciliary basal body"/>
    <property type="evidence" value="ECO:0007669"/>
    <property type="project" value="TreeGrafter"/>
</dbReference>